<dbReference type="InterPro" id="IPR036513">
    <property type="entry name" value="STAS_dom_sf"/>
</dbReference>
<dbReference type="SUPFAM" id="SSF52091">
    <property type="entry name" value="SpoIIaa-like"/>
    <property type="match status" value="1"/>
</dbReference>
<protein>
    <submittedName>
        <fullName evidence="2">Anti-anti-sigma factor</fullName>
    </submittedName>
</protein>
<gene>
    <name evidence="2" type="ORF">FHS23_003740</name>
</gene>
<feature type="domain" description="STAS" evidence="1">
    <location>
        <begin position="29"/>
        <end position="127"/>
    </location>
</feature>
<organism evidence="2 3">
    <name type="scientific">Prauserella isguenensis</name>
    <dbReference type="NCBI Taxonomy" id="1470180"/>
    <lineage>
        <taxon>Bacteria</taxon>
        <taxon>Bacillati</taxon>
        <taxon>Actinomycetota</taxon>
        <taxon>Actinomycetes</taxon>
        <taxon>Pseudonocardiales</taxon>
        <taxon>Pseudonocardiaceae</taxon>
        <taxon>Prauserella</taxon>
    </lineage>
</organism>
<name>A0A839S4M1_9PSEU</name>
<dbReference type="Pfam" id="PF01740">
    <property type="entry name" value="STAS"/>
    <property type="match status" value="1"/>
</dbReference>
<sequence length="136" mass="14463">METVVGARFGAGTISATGVEVVIEPRSAGLVVTHVLGEIDLLGVSLLRPCFEHQLRNVKALVLDFTETSYLSAAGLSLLLQTGVDARARNIPWALAAARPVLRPIEVTGLERQLPVYREVPPAVDAVLEPGRSLTA</sequence>
<dbReference type="EMBL" id="JACHWU010000004">
    <property type="protein sequence ID" value="MBB3052706.1"/>
    <property type="molecule type" value="Genomic_DNA"/>
</dbReference>
<dbReference type="AlphaFoldDB" id="A0A839S4M1"/>
<evidence type="ECO:0000259" key="1">
    <source>
        <dbReference type="PROSITE" id="PS50801"/>
    </source>
</evidence>
<dbReference type="Gene3D" id="3.30.750.24">
    <property type="entry name" value="STAS domain"/>
    <property type="match status" value="1"/>
</dbReference>
<comment type="caution">
    <text evidence="2">The sequence shown here is derived from an EMBL/GenBank/DDBJ whole genome shotgun (WGS) entry which is preliminary data.</text>
</comment>
<evidence type="ECO:0000313" key="2">
    <source>
        <dbReference type="EMBL" id="MBB3052706.1"/>
    </source>
</evidence>
<evidence type="ECO:0000313" key="3">
    <source>
        <dbReference type="Proteomes" id="UP000550714"/>
    </source>
</evidence>
<proteinExistence type="predicted"/>
<dbReference type="RefSeq" id="WP_183657350.1">
    <property type="nucleotide sequence ID" value="NZ_JACHWU010000004.1"/>
</dbReference>
<dbReference type="Proteomes" id="UP000550714">
    <property type="component" value="Unassembled WGS sequence"/>
</dbReference>
<accession>A0A839S4M1</accession>
<dbReference type="PROSITE" id="PS50801">
    <property type="entry name" value="STAS"/>
    <property type="match status" value="1"/>
</dbReference>
<reference evidence="2 3" key="1">
    <citation type="submission" date="2020-08" db="EMBL/GenBank/DDBJ databases">
        <title>Genomic Encyclopedia of Type Strains, Phase III (KMG-III): the genomes of soil and plant-associated and newly described type strains.</title>
        <authorList>
            <person name="Whitman W."/>
        </authorList>
    </citation>
    <scope>NUCLEOTIDE SEQUENCE [LARGE SCALE GENOMIC DNA]</scope>
    <source>
        <strain evidence="2 3">CECT 8577</strain>
    </source>
</reference>
<dbReference type="InterPro" id="IPR002645">
    <property type="entry name" value="STAS_dom"/>
</dbReference>
<keyword evidence="3" id="KW-1185">Reference proteome</keyword>